<evidence type="ECO:0000259" key="3">
    <source>
        <dbReference type="PROSITE" id="PS51462"/>
    </source>
</evidence>
<comment type="caution">
    <text evidence="4">The sequence shown here is derived from an EMBL/GenBank/DDBJ whole genome shotgun (WGS) entry which is preliminary data.</text>
</comment>
<accession>A0A7W8CUB0</accession>
<name>A0A7W8CUB0_9BACL</name>
<dbReference type="PANTHER" id="PTHR43046">
    <property type="entry name" value="GDP-MANNOSE MANNOSYL HYDROLASE"/>
    <property type="match status" value="1"/>
</dbReference>
<organism evidence="4 5">
    <name type="scientific">Planococcus koreensis</name>
    <dbReference type="NCBI Taxonomy" id="112331"/>
    <lineage>
        <taxon>Bacteria</taxon>
        <taxon>Bacillati</taxon>
        <taxon>Bacillota</taxon>
        <taxon>Bacilli</taxon>
        <taxon>Bacillales</taxon>
        <taxon>Caryophanaceae</taxon>
        <taxon>Planococcus</taxon>
    </lineage>
</organism>
<keyword evidence="4" id="KW-0012">Acyltransferase</keyword>
<protein>
    <submittedName>
        <fullName evidence="4">Aminoglycoside 6'-N-acetyltransferase</fullName>
        <ecNumber evidence="4">2.3.1.82</ecNumber>
    </submittedName>
</protein>
<proteinExistence type="predicted"/>
<dbReference type="SUPFAM" id="SSF55811">
    <property type="entry name" value="Nudix"/>
    <property type="match status" value="1"/>
</dbReference>
<evidence type="ECO:0000313" key="5">
    <source>
        <dbReference type="Proteomes" id="UP000525923"/>
    </source>
</evidence>
<evidence type="ECO:0000256" key="1">
    <source>
        <dbReference type="ARBA" id="ARBA00001946"/>
    </source>
</evidence>
<dbReference type="RefSeq" id="WP_135504238.1">
    <property type="nucleotide sequence ID" value="NZ_JACHHE010000009.1"/>
</dbReference>
<dbReference type="PROSITE" id="PS51462">
    <property type="entry name" value="NUDIX"/>
    <property type="match status" value="1"/>
</dbReference>
<comment type="cofactor">
    <cofactor evidence="1">
        <name>Mg(2+)</name>
        <dbReference type="ChEBI" id="CHEBI:18420"/>
    </cofactor>
</comment>
<dbReference type="GO" id="GO:0016787">
    <property type="term" value="F:hydrolase activity"/>
    <property type="evidence" value="ECO:0007669"/>
    <property type="project" value="UniProtKB-KW"/>
</dbReference>
<dbReference type="PANTHER" id="PTHR43046:SF2">
    <property type="entry name" value="8-OXO-DGTP DIPHOSPHATASE-RELATED"/>
    <property type="match status" value="1"/>
</dbReference>
<dbReference type="Pfam" id="PF00293">
    <property type="entry name" value="NUDIX"/>
    <property type="match status" value="1"/>
</dbReference>
<keyword evidence="4" id="KW-0808">Transferase</keyword>
<keyword evidence="2" id="KW-0378">Hydrolase</keyword>
<dbReference type="InterPro" id="IPR015797">
    <property type="entry name" value="NUDIX_hydrolase-like_dom_sf"/>
</dbReference>
<dbReference type="CDD" id="cd02883">
    <property type="entry name" value="NUDIX_Hydrolase"/>
    <property type="match status" value="1"/>
</dbReference>
<sequence>MEMSNWQGAAGICVNDKNEVLLVQQNMPEDDDKKWAVPASGAEPGESLRACCEREFFEETGLIVEAKEELTVKKGEYEDSAISFEVHYFRVEVKGGEINAEDPFGLILDVAWKPISDLADLNLAYPDDRALIEALMKN</sequence>
<evidence type="ECO:0000256" key="2">
    <source>
        <dbReference type="ARBA" id="ARBA00022801"/>
    </source>
</evidence>
<dbReference type="Gene3D" id="3.90.79.10">
    <property type="entry name" value="Nucleoside Triphosphate Pyrophosphohydrolase"/>
    <property type="match status" value="1"/>
</dbReference>
<dbReference type="EC" id="2.3.1.82" evidence="4"/>
<feature type="domain" description="Nudix hydrolase" evidence="3">
    <location>
        <begin position="5"/>
        <end position="135"/>
    </location>
</feature>
<dbReference type="Proteomes" id="UP000525923">
    <property type="component" value="Unassembled WGS sequence"/>
</dbReference>
<keyword evidence="5" id="KW-1185">Reference proteome</keyword>
<evidence type="ECO:0000313" key="4">
    <source>
        <dbReference type="EMBL" id="MBB5181426.1"/>
    </source>
</evidence>
<reference evidence="4 5" key="1">
    <citation type="submission" date="2020-08" db="EMBL/GenBank/DDBJ databases">
        <title>Genomic Encyclopedia of Type Strains, Phase IV (KMG-IV): sequencing the most valuable type-strain genomes for metagenomic binning, comparative biology and taxonomic classification.</title>
        <authorList>
            <person name="Goeker M."/>
        </authorList>
    </citation>
    <scope>NUCLEOTIDE SEQUENCE [LARGE SCALE GENOMIC DNA]</scope>
    <source>
        <strain evidence="4 5">DSM 15895</strain>
    </source>
</reference>
<dbReference type="OrthoDB" id="9804563at2"/>
<gene>
    <name evidence="4" type="ORF">HNQ44_002891</name>
</gene>
<dbReference type="GO" id="GO:0047663">
    <property type="term" value="F:aminoglycoside 6'-N-acetyltransferase activity"/>
    <property type="evidence" value="ECO:0007669"/>
    <property type="project" value="UniProtKB-EC"/>
</dbReference>
<dbReference type="AlphaFoldDB" id="A0A7W8CUB0"/>
<dbReference type="EMBL" id="JACHHE010000009">
    <property type="protein sequence ID" value="MBB5181426.1"/>
    <property type="molecule type" value="Genomic_DNA"/>
</dbReference>
<dbReference type="InterPro" id="IPR000086">
    <property type="entry name" value="NUDIX_hydrolase_dom"/>
</dbReference>